<dbReference type="InterPro" id="IPR032559">
    <property type="entry name" value="DUF4933"/>
</dbReference>
<organism evidence="1 2">
    <name type="scientific">Labilibaculum filiforme</name>
    <dbReference type="NCBI Taxonomy" id="1940526"/>
    <lineage>
        <taxon>Bacteria</taxon>
        <taxon>Pseudomonadati</taxon>
        <taxon>Bacteroidota</taxon>
        <taxon>Bacteroidia</taxon>
        <taxon>Marinilabiliales</taxon>
        <taxon>Marinifilaceae</taxon>
        <taxon>Labilibaculum</taxon>
    </lineage>
</organism>
<keyword evidence="2" id="KW-1185">Reference proteome</keyword>
<dbReference type="EMBL" id="MVDD01000008">
    <property type="protein sequence ID" value="PKQ62593.1"/>
    <property type="molecule type" value="Genomic_DNA"/>
</dbReference>
<gene>
    <name evidence="1" type="ORF">BZG02_12815</name>
</gene>
<dbReference type="Proteomes" id="UP000233535">
    <property type="component" value="Unassembled WGS sequence"/>
</dbReference>
<dbReference type="Pfam" id="PF16287">
    <property type="entry name" value="DUF4933"/>
    <property type="match status" value="1"/>
</dbReference>
<proteinExistence type="predicted"/>
<evidence type="ECO:0000313" key="1">
    <source>
        <dbReference type="EMBL" id="PKQ62593.1"/>
    </source>
</evidence>
<name>A0A2N3HX37_9BACT</name>
<accession>A0A2N3HX37</accession>
<protein>
    <submittedName>
        <fullName evidence="1">Uncharacterized protein</fullName>
    </submittedName>
</protein>
<sequence>MFACQNNKLKNNEKDLAQKILSEEDQIALKESIRLEKEKIWADSIAKLPKGFRFEENRSVDVNHPPKIIDIANRLGQAKSLKLSAVSNKIDYIRMEAVPDASIPNDLGFKYYMMNNYIVGVNIYGIHLFSNKGAFVKTIVKNELTGVKFDSERNAVIITYADYTQKGATTNVWARGDQFYYNYTNSITGQNLIMELDCSQKQIAQNSSFDPENPNVINGLGKVCIDINHGKNEPEKPLYPNGMTIAPIGYFYKQFDVFNPDKNTYIEKLDNENMYAILNTKGDTLACFKKFEQLKNYTKELIRGADFGCQYEKDGNFCFRSDFNDTIFKLTPPNQIQPIYVLNLGQYKVSKQNGLDPDYDLTGKIIPKDWADAKDYVFLRFIKNNTDSPRNRKNKSVEIYHALYSKKTQHLDILESDPTNYDVNLLENDVDGGISVWPESYMINKKGEIMISLKGSDVKDHVLSLEFKNSSAPIQKKEALQQLANTCSDQDNILMLVQ</sequence>
<comment type="caution">
    <text evidence="1">The sequence shown here is derived from an EMBL/GenBank/DDBJ whole genome shotgun (WGS) entry which is preliminary data.</text>
</comment>
<dbReference type="AlphaFoldDB" id="A0A2N3HX37"/>
<evidence type="ECO:0000313" key="2">
    <source>
        <dbReference type="Proteomes" id="UP000233535"/>
    </source>
</evidence>
<reference evidence="1 2" key="1">
    <citation type="journal article" date="2017" name="Front. Microbiol.">
        <title>Labilibaculum manganireducens gen. nov., sp. nov. and Labilibaculum filiforme sp. nov., Novel Bacteroidetes Isolated from Subsurface Sediments of the Baltic Sea.</title>
        <authorList>
            <person name="Vandieken V."/>
            <person name="Marshall I.P."/>
            <person name="Niemann H."/>
            <person name="Engelen B."/>
            <person name="Cypionka H."/>
        </authorList>
    </citation>
    <scope>NUCLEOTIDE SEQUENCE [LARGE SCALE GENOMIC DNA]</scope>
    <source>
        <strain evidence="1 2">59.16B</strain>
    </source>
</reference>